<protein>
    <recommendedName>
        <fullName evidence="4">Secreted protein</fullName>
    </recommendedName>
</protein>
<dbReference type="AlphaFoldDB" id="A0A2T3AD57"/>
<gene>
    <name evidence="2" type="ORF">BD289DRAFT_186771</name>
</gene>
<evidence type="ECO:0000313" key="3">
    <source>
        <dbReference type="Proteomes" id="UP000241462"/>
    </source>
</evidence>
<keyword evidence="3" id="KW-1185">Reference proteome</keyword>
<feature type="signal peptide" evidence="1">
    <location>
        <begin position="1"/>
        <end position="23"/>
    </location>
</feature>
<accession>A0A2T3AD57</accession>
<dbReference type="EMBL" id="KZ678409">
    <property type="protein sequence ID" value="PSR92171.1"/>
    <property type="molecule type" value="Genomic_DNA"/>
</dbReference>
<evidence type="ECO:0008006" key="4">
    <source>
        <dbReference type="Google" id="ProtNLM"/>
    </source>
</evidence>
<sequence>MRQMTWHDFLSALLHLLPTTATACIVATCFCSYHLRRSSVDARSTNDSAPELSLPPLLVLRTLDWDTAQVRPPVCRCLVATASHRTRSSRCPLSLAAVACAAAFPSASHQARQSR</sequence>
<feature type="chain" id="PRO_5015610463" description="Secreted protein" evidence="1">
    <location>
        <begin position="24"/>
        <end position="115"/>
    </location>
</feature>
<dbReference type="PROSITE" id="PS51257">
    <property type="entry name" value="PROKAR_LIPOPROTEIN"/>
    <property type="match status" value="1"/>
</dbReference>
<evidence type="ECO:0000256" key="1">
    <source>
        <dbReference type="SAM" id="SignalP"/>
    </source>
</evidence>
<dbReference type="InParanoid" id="A0A2T3AD57"/>
<keyword evidence="1" id="KW-0732">Signal</keyword>
<evidence type="ECO:0000313" key="2">
    <source>
        <dbReference type="EMBL" id="PSR92171.1"/>
    </source>
</evidence>
<dbReference type="Proteomes" id="UP000241462">
    <property type="component" value="Unassembled WGS sequence"/>
</dbReference>
<organism evidence="2 3">
    <name type="scientific">Coniella lustricola</name>
    <dbReference type="NCBI Taxonomy" id="2025994"/>
    <lineage>
        <taxon>Eukaryota</taxon>
        <taxon>Fungi</taxon>
        <taxon>Dikarya</taxon>
        <taxon>Ascomycota</taxon>
        <taxon>Pezizomycotina</taxon>
        <taxon>Sordariomycetes</taxon>
        <taxon>Sordariomycetidae</taxon>
        <taxon>Diaporthales</taxon>
        <taxon>Schizoparmaceae</taxon>
        <taxon>Coniella</taxon>
    </lineage>
</organism>
<proteinExistence type="predicted"/>
<name>A0A2T3AD57_9PEZI</name>
<reference evidence="2 3" key="1">
    <citation type="journal article" date="2018" name="Mycol. Prog.">
        <title>Coniella lustricola, a new species from submerged detritus.</title>
        <authorList>
            <person name="Raudabaugh D.B."/>
            <person name="Iturriaga T."/>
            <person name="Carver A."/>
            <person name="Mondo S."/>
            <person name="Pangilinan J."/>
            <person name="Lipzen A."/>
            <person name="He G."/>
            <person name="Amirebrahimi M."/>
            <person name="Grigoriev I.V."/>
            <person name="Miller A.N."/>
        </authorList>
    </citation>
    <scope>NUCLEOTIDE SEQUENCE [LARGE SCALE GENOMIC DNA]</scope>
    <source>
        <strain evidence="2 3">B22-T-1</strain>
    </source>
</reference>